<evidence type="ECO:0000313" key="4">
    <source>
        <dbReference type="EMBL" id="CAG8742548.1"/>
    </source>
</evidence>
<keyword evidence="1" id="KW-0433">Leucine-rich repeat</keyword>
<sequence>DCYKLGYLDCSNNYQNEERIDFLDVSTCKKLKELHANHCGLGFLELAEQIYTLNLAFNNLSSLGLDLTNLADLEYLNIGLNVLSNLNLTNNKKLKHIYCYENQIEKLEVKHLTELENLFCYHNNLRKLDCSGLKNLKDLYCTNTSIDFDNLLKTLNVNSCEALENLDCAENNGLNELNLINLPKLSFVSTKECGLNQLEIKNCPSLKFLDFKKVLIEERKVVKDKDGNDEKVFFIEEIDALAQRNTSRVIKILANPNDYSLEDILKLGKKELKGVSEKLKEKLVELAKQKYEEIRLQKEREFMNELRRKFNIDEEGKSNPKKREGVFLLEKDSDSPSEKETPLPTPQELPTPKNNNKDKN</sequence>
<dbReference type="Gene3D" id="3.80.10.10">
    <property type="entry name" value="Ribonuclease Inhibitor"/>
    <property type="match status" value="1"/>
</dbReference>
<dbReference type="OrthoDB" id="10573333at2759"/>
<evidence type="ECO:0000256" key="3">
    <source>
        <dbReference type="SAM" id="MobiDB-lite"/>
    </source>
</evidence>
<dbReference type="EMBL" id="CAJVPQ010015430">
    <property type="protein sequence ID" value="CAG8742548.1"/>
    <property type="molecule type" value="Genomic_DNA"/>
</dbReference>
<dbReference type="InterPro" id="IPR052574">
    <property type="entry name" value="CDIRP"/>
</dbReference>
<protein>
    <submittedName>
        <fullName evidence="4">8365_t:CDS:1</fullName>
    </submittedName>
</protein>
<name>A0A9N9INX1_9GLOM</name>
<feature type="compositionally biased region" description="Basic and acidic residues" evidence="3">
    <location>
        <begin position="311"/>
        <end position="341"/>
    </location>
</feature>
<gene>
    <name evidence="4" type="ORF">FCALED_LOCUS15723</name>
</gene>
<dbReference type="GO" id="GO:0035591">
    <property type="term" value="F:signaling adaptor activity"/>
    <property type="evidence" value="ECO:0007669"/>
    <property type="project" value="TreeGrafter"/>
</dbReference>
<feature type="non-terminal residue" evidence="4">
    <location>
        <position position="1"/>
    </location>
</feature>
<evidence type="ECO:0000256" key="1">
    <source>
        <dbReference type="ARBA" id="ARBA00022614"/>
    </source>
</evidence>
<feature type="non-terminal residue" evidence="4">
    <location>
        <position position="360"/>
    </location>
</feature>
<feature type="region of interest" description="Disordered" evidence="3">
    <location>
        <begin position="311"/>
        <end position="360"/>
    </location>
</feature>
<dbReference type="PANTHER" id="PTHR47566">
    <property type="match status" value="1"/>
</dbReference>
<dbReference type="SUPFAM" id="SSF52058">
    <property type="entry name" value="L domain-like"/>
    <property type="match status" value="1"/>
</dbReference>
<proteinExistence type="predicted"/>
<dbReference type="PANTHER" id="PTHR47566:SF1">
    <property type="entry name" value="PROTEIN NUD1"/>
    <property type="match status" value="1"/>
</dbReference>
<dbReference type="Proteomes" id="UP000789570">
    <property type="component" value="Unassembled WGS sequence"/>
</dbReference>
<dbReference type="AlphaFoldDB" id="A0A9N9INX1"/>
<reference evidence="4" key="1">
    <citation type="submission" date="2021-06" db="EMBL/GenBank/DDBJ databases">
        <authorList>
            <person name="Kallberg Y."/>
            <person name="Tangrot J."/>
            <person name="Rosling A."/>
        </authorList>
    </citation>
    <scope>NUCLEOTIDE SEQUENCE</scope>
    <source>
        <strain evidence="4">UK204</strain>
    </source>
</reference>
<comment type="caution">
    <text evidence="4">The sequence shown here is derived from an EMBL/GenBank/DDBJ whole genome shotgun (WGS) entry which is preliminary data.</text>
</comment>
<keyword evidence="2" id="KW-0677">Repeat</keyword>
<accession>A0A9N9INX1</accession>
<evidence type="ECO:0000313" key="5">
    <source>
        <dbReference type="Proteomes" id="UP000789570"/>
    </source>
</evidence>
<evidence type="ECO:0000256" key="2">
    <source>
        <dbReference type="ARBA" id="ARBA00022737"/>
    </source>
</evidence>
<keyword evidence="5" id="KW-1185">Reference proteome</keyword>
<dbReference type="InterPro" id="IPR032675">
    <property type="entry name" value="LRR_dom_sf"/>
</dbReference>
<organism evidence="4 5">
    <name type="scientific">Funneliformis caledonium</name>
    <dbReference type="NCBI Taxonomy" id="1117310"/>
    <lineage>
        <taxon>Eukaryota</taxon>
        <taxon>Fungi</taxon>
        <taxon>Fungi incertae sedis</taxon>
        <taxon>Mucoromycota</taxon>
        <taxon>Glomeromycotina</taxon>
        <taxon>Glomeromycetes</taxon>
        <taxon>Glomerales</taxon>
        <taxon>Glomeraceae</taxon>
        <taxon>Funneliformis</taxon>
    </lineage>
</organism>